<evidence type="ECO:0000313" key="2">
    <source>
        <dbReference type="EMBL" id="KAK2144150.1"/>
    </source>
</evidence>
<organism evidence="2 3">
    <name type="scientific">Paralvinella palmiformis</name>
    <dbReference type="NCBI Taxonomy" id="53620"/>
    <lineage>
        <taxon>Eukaryota</taxon>
        <taxon>Metazoa</taxon>
        <taxon>Spiralia</taxon>
        <taxon>Lophotrochozoa</taxon>
        <taxon>Annelida</taxon>
        <taxon>Polychaeta</taxon>
        <taxon>Sedentaria</taxon>
        <taxon>Canalipalpata</taxon>
        <taxon>Terebellida</taxon>
        <taxon>Terebelliformia</taxon>
        <taxon>Alvinellidae</taxon>
        <taxon>Paralvinella</taxon>
    </lineage>
</organism>
<evidence type="ECO:0000256" key="1">
    <source>
        <dbReference type="SAM" id="MobiDB-lite"/>
    </source>
</evidence>
<gene>
    <name evidence="2" type="ORF">LSH36_781g00028</name>
</gene>
<dbReference type="EMBL" id="JAODUP010000781">
    <property type="protein sequence ID" value="KAK2144150.1"/>
    <property type="molecule type" value="Genomic_DNA"/>
</dbReference>
<protein>
    <submittedName>
        <fullName evidence="2">Uncharacterized protein</fullName>
    </submittedName>
</protein>
<reference evidence="2" key="1">
    <citation type="journal article" date="2023" name="Mol. Biol. Evol.">
        <title>Third-Generation Sequencing Reveals the Adaptive Role of the Epigenome in Three Deep-Sea Polychaetes.</title>
        <authorList>
            <person name="Perez M."/>
            <person name="Aroh O."/>
            <person name="Sun Y."/>
            <person name="Lan Y."/>
            <person name="Juniper S.K."/>
            <person name="Young C.R."/>
            <person name="Angers B."/>
            <person name="Qian P.Y."/>
        </authorList>
    </citation>
    <scope>NUCLEOTIDE SEQUENCE</scope>
    <source>
        <strain evidence="2">P08H-3</strain>
    </source>
</reference>
<accession>A0AAD9J1B6</accession>
<comment type="caution">
    <text evidence="2">The sequence shown here is derived from an EMBL/GenBank/DDBJ whole genome shotgun (WGS) entry which is preliminary data.</text>
</comment>
<evidence type="ECO:0000313" key="3">
    <source>
        <dbReference type="Proteomes" id="UP001208570"/>
    </source>
</evidence>
<name>A0AAD9J1B6_9ANNE</name>
<keyword evidence="3" id="KW-1185">Reference proteome</keyword>
<feature type="region of interest" description="Disordered" evidence="1">
    <location>
        <begin position="1"/>
        <end position="24"/>
    </location>
</feature>
<proteinExistence type="predicted"/>
<dbReference type="AlphaFoldDB" id="A0AAD9J1B6"/>
<dbReference type="Proteomes" id="UP001208570">
    <property type="component" value="Unassembled WGS sequence"/>
</dbReference>
<sequence>MITHPDNSHEVLILQEKYKTGQSQ</sequence>